<protein>
    <submittedName>
        <fullName evidence="1">Stage VI sporulation protein F</fullName>
    </submittedName>
</protein>
<dbReference type="Proteomes" id="UP000278746">
    <property type="component" value="Unassembled WGS sequence"/>
</dbReference>
<reference evidence="1 2" key="1">
    <citation type="submission" date="2018-10" db="EMBL/GenBank/DDBJ databases">
        <title>Bacillus Keqinensis sp. nov., a moderately halophilic bacterium isolated from a saline-alkaline lake.</title>
        <authorList>
            <person name="Wang H."/>
        </authorList>
    </citation>
    <scope>NUCLEOTIDE SEQUENCE [LARGE SCALE GENOMIC DNA]</scope>
    <source>
        <strain evidence="1 2">KQ-3</strain>
    </source>
</reference>
<sequence length="100" mass="11162">MLISITGRVFTLDEKKNIFGEIEKKTNVNQQDLLKLAQSASKTDLKSEQNVRQLIQQVALVAGVSVNKKKEDELVKAILANNVPMDFGTLSKMFQKNNGK</sequence>
<accession>A0A3M7TV40</accession>
<comment type="caution">
    <text evidence="1">The sequence shown here is derived from an EMBL/GenBank/DDBJ whole genome shotgun (WGS) entry which is preliminary data.</text>
</comment>
<dbReference type="InterPro" id="IPR025942">
    <property type="entry name" value="SpoVIF"/>
</dbReference>
<evidence type="ECO:0000313" key="1">
    <source>
        <dbReference type="EMBL" id="RNA69131.1"/>
    </source>
</evidence>
<name>A0A3M7TV40_9BACI</name>
<keyword evidence="2" id="KW-1185">Reference proteome</keyword>
<organism evidence="1 2">
    <name type="scientific">Alteribacter keqinensis</name>
    <dbReference type="NCBI Taxonomy" id="2483800"/>
    <lineage>
        <taxon>Bacteria</taxon>
        <taxon>Bacillati</taxon>
        <taxon>Bacillota</taxon>
        <taxon>Bacilli</taxon>
        <taxon>Bacillales</taxon>
        <taxon>Bacillaceae</taxon>
        <taxon>Alteribacter</taxon>
    </lineage>
</organism>
<dbReference type="EMBL" id="RHIB01000001">
    <property type="protein sequence ID" value="RNA69131.1"/>
    <property type="molecule type" value="Genomic_DNA"/>
</dbReference>
<dbReference type="Pfam" id="PF14069">
    <property type="entry name" value="SpoVIF"/>
    <property type="match status" value="1"/>
</dbReference>
<proteinExistence type="predicted"/>
<gene>
    <name evidence="1" type="ORF">EBO34_04035</name>
</gene>
<evidence type="ECO:0000313" key="2">
    <source>
        <dbReference type="Proteomes" id="UP000278746"/>
    </source>
</evidence>
<dbReference type="OrthoDB" id="2474248at2"/>
<dbReference type="AlphaFoldDB" id="A0A3M7TV40"/>